<evidence type="ECO:0000313" key="1">
    <source>
        <dbReference type="EMBL" id="GAF74784.1"/>
    </source>
</evidence>
<gene>
    <name evidence="1" type="ORF">S01H1_17766</name>
</gene>
<protein>
    <submittedName>
        <fullName evidence="1">Uncharacterized protein</fullName>
    </submittedName>
</protein>
<organism evidence="1">
    <name type="scientific">marine sediment metagenome</name>
    <dbReference type="NCBI Taxonomy" id="412755"/>
    <lineage>
        <taxon>unclassified sequences</taxon>
        <taxon>metagenomes</taxon>
        <taxon>ecological metagenomes</taxon>
    </lineage>
</organism>
<feature type="non-terminal residue" evidence="1">
    <location>
        <position position="1"/>
    </location>
</feature>
<sequence length="30" mass="3454">PFENPLCLNSLKILIYKLSAAIYTLQVFIQ</sequence>
<name>X0S146_9ZZZZ</name>
<dbReference type="AlphaFoldDB" id="X0S146"/>
<proteinExistence type="predicted"/>
<reference evidence="1" key="1">
    <citation type="journal article" date="2014" name="Front. Microbiol.">
        <title>High frequency of phylogenetically diverse reductive dehalogenase-homologous genes in deep subseafloor sedimentary metagenomes.</title>
        <authorList>
            <person name="Kawai M."/>
            <person name="Futagami T."/>
            <person name="Toyoda A."/>
            <person name="Takaki Y."/>
            <person name="Nishi S."/>
            <person name="Hori S."/>
            <person name="Arai W."/>
            <person name="Tsubouchi T."/>
            <person name="Morono Y."/>
            <person name="Uchiyama I."/>
            <person name="Ito T."/>
            <person name="Fujiyama A."/>
            <person name="Inagaki F."/>
            <person name="Takami H."/>
        </authorList>
    </citation>
    <scope>NUCLEOTIDE SEQUENCE</scope>
    <source>
        <strain evidence="1">Expedition CK06-06</strain>
    </source>
</reference>
<accession>X0S146</accession>
<dbReference type="EMBL" id="BARS01009449">
    <property type="protein sequence ID" value="GAF74784.1"/>
    <property type="molecule type" value="Genomic_DNA"/>
</dbReference>
<comment type="caution">
    <text evidence="1">The sequence shown here is derived from an EMBL/GenBank/DDBJ whole genome shotgun (WGS) entry which is preliminary data.</text>
</comment>